<keyword evidence="8" id="KW-1133">Transmembrane helix</keyword>
<feature type="region of interest" description="Disordered" evidence="7">
    <location>
        <begin position="1"/>
        <end position="56"/>
    </location>
</feature>
<evidence type="ECO:0000313" key="12">
    <source>
        <dbReference type="RefSeq" id="XP_020103283.1"/>
    </source>
</evidence>
<dbReference type="InterPro" id="IPR001841">
    <property type="entry name" value="Znf_RING"/>
</dbReference>
<dbReference type="GO" id="GO:0000981">
    <property type="term" value="F:DNA-binding transcription factor activity, RNA polymerase II-specific"/>
    <property type="evidence" value="ECO:0007669"/>
    <property type="project" value="TreeGrafter"/>
</dbReference>
<reference evidence="12" key="2">
    <citation type="submission" date="2025-08" db="UniProtKB">
        <authorList>
            <consortium name="RefSeq"/>
        </authorList>
    </citation>
    <scope>IDENTIFICATION</scope>
    <source>
        <tissue evidence="12">Leaf</tissue>
    </source>
</reference>
<dbReference type="Proteomes" id="UP000515123">
    <property type="component" value="Linkage group 14"/>
</dbReference>
<keyword evidence="11" id="KW-1185">Reference proteome</keyword>
<organism evidence="11 12">
    <name type="scientific">Ananas comosus</name>
    <name type="common">Pineapple</name>
    <name type="synonym">Ananas ananas</name>
    <dbReference type="NCBI Taxonomy" id="4615"/>
    <lineage>
        <taxon>Eukaryota</taxon>
        <taxon>Viridiplantae</taxon>
        <taxon>Streptophyta</taxon>
        <taxon>Embryophyta</taxon>
        <taxon>Tracheophyta</taxon>
        <taxon>Spermatophyta</taxon>
        <taxon>Magnoliopsida</taxon>
        <taxon>Liliopsida</taxon>
        <taxon>Poales</taxon>
        <taxon>Bromeliaceae</taxon>
        <taxon>Bromelioideae</taxon>
        <taxon>Ananas</taxon>
    </lineage>
</organism>
<proteinExistence type="inferred from homology"/>
<dbReference type="GO" id="GO:0008270">
    <property type="term" value="F:zinc ion binding"/>
    <property type="evidence" value="ECO:0007669"/>
    <property type="project" value="UniProtKB-KW"/>
</dbReference>
<evidence type="ECO:0000256" key="4">
    <source>
        <dbReference type="ARBA" id="ARBA00022771"/>
    </source>
</evidence>
<gene>
    <name evidence="12" type="primary">LOC109720521</name>
</gene>
<evidence type="ECO:0000256" key="8">
    <source>
        <dbReference type="SAM" id="Phobius"/>
    </source>
</evidence>
<keyword evidence="8" id="KW-0812">Transmembrane</keyword>
<evidence type="ECO:0000256" key="7">
    <source>
        <dbReference type="SAM" id="MobiDB-lite"/>
    </source>
</evidence>
<dbReference type="InterPro" id="IPR019787">
    <property type="entry name" value="Znf_PHD-finger"/>
</dbReference>
<feature type="domain" description="RING-type" evidence="10">
    <location>
        <begin position="103"/>
        <end position="153"/>
    </location>
</feature>
<feature type="compositionally biased region" description="Pro residues" evidence="7">
    <location>
        <begin position="14"/>
        <end position="24"/>
    </location>
</feature>
<keyword evidence="2" id="KW-0479">Metal-binding</keyword>
<keyword evidence="4 6" id="KW-0863">Zinc-finger</keyword>
<dbReference type="RefSeq" id="XP_020103283.1">
    <property type="nucleotide sequence ID" value="XM_020247694.1"/>
</dbReference>
<accession>A0A6P5GBM2</accession>
<dbReference type="SUPFAM" id="SSF57850">
    <property type="entry name" value="RING/U-box"/>
    <property type="match status" value="1"/>
</dbReference>
<name>A0A6P5GBM2_ANACO</name>
<dbReference type="InterPro" id="IPR000967">
    <property type="entry name" value="Znf_NFX1"/>
</dbReference>
<evidence type="ECO:0000256" key="2">
    <source>
        <dbReference type="ARBA" id="ARBA00022723"/>
    </source>
</evidence>
<evidence type="ECO:0000259" key="9">
    <source>
        <dbReference type="PROSITE" id="PS50016"/>
    </source>
</evidence>
<keyword evidence="8" id="KW-0472">Membrane</keyword>
<dbReference type="Pfam" id="PF01422">
    <property type="entry name" value="zf-NF-X1"/>
    <property type="match status" value="11"/>
</dbReference>
<feature type="compositionally biased region" description="Low complexity" evidence="7">
    <location>
        <begin position="25"/>
        <end position="37"/>
    </location>
</feature>
<dbReference type="OrthoDB" id="536399at2759"/>
<keyword evidence="3" id="KW-0677">Repeat</keyword>
<dbReference type="PANTHER" id="PTHR12360">
    <property type="entry name" value="NUCLEAR TRANSCRIPTION FACTOR, X-BOX BINDING 1 NFX1"/>
    <property type="match status" value="1"/>
</dbReference>
<dbReference type="AlphaFoldDB" id="A0A6P5GBM2"/>
<dbReference type="GeneID" id="109720521"/>
<feature type="transmembrane region" description="Helical" evidence="8">
    <location>
        <begin position="856"/>
        <end position="878"/>
    </location>
</feature>
<dbReference type="InterPro" id="IPR034078">
    <property type="entry name" value="NFX1_fam"/>
</dbReference>
<dbReference type="PROSITE" id="PS50016">
    <property type="entry name" value="ZF_PHD_2"/>
    <property type="match status" value="1"/>
</dbReference>
<sequence length="903" mass="100782">MATTTTTTTTTLPPRNPNPNPNSPAPSDHPLLSSSSASDDDDDASDDVSNGDADPSSAALERSIFASYLRTSPDDDDAIDDDLSKLRSFLSSSSLLRRRLPSCLICLDPLRPSHPVWSCSASCHALFHLPCIQSWARQSLHLRSPDWPCPKCRSPYPKTLIPKSYFCFCGKVQDPPLDPWILPHSCGEICGRPLAGECGHTCLLLCHPGPCPPCPVLASSQCFCGRRADVRRCARRRFSCGEPCNKPLPCGSHRCPTTCHDGPCLPCRVRGTYKCACGAEEQERICAEREFRCDRPCGGTLACGRHECGRGCHAGACGACPLQGRRTCPCGKKEHLGLSCDAQVPTCGSTCGKMLGCGMHRCPERCHRGACVENCRIVVLKSCRCGSMKKEVPCYQDLTCERKCQRVRDCGRHACRRRCCGGDCPPCPEICDRKLRCNNHKCPSPCHRGACSPCPLMVSISCYCGETRFEVPCGTEKNQKPPKCSKRCFISRLCRHKSECRPHKCHYGACPPCRMTCGEELPCGHKCRERCHGPIPPPNPEFTLKPKKKRIGRSIECTPGSPCPPCREIVLVSCFGQHIGEERPLVCSTKKPFPCQNLCGNLLPCGNHYCTKSCHVLKSQLFVLDHNEKHENSHQQESIILPFNAQSPLAEPCEECYLPCQKDREPSCSHPCPLRCHSDNCPPCKVLVKRACHCGAMVHVFECLYYNSMSDEEQQRVRTCSGPCHRKLPNCPHLCSEICHPGQCPSSDRCLKKVNVRCACNTVKREWLCQDVVKAYRNAGRDPKDVSKTQFGVGLLPCGVDCKRKVKVVDSELHLRKANEIKSPVVEAADVPKRRKRRERVQETKQISKFQEIKKTIWRCLLVMLLFIVVVLIAYFGYKGIFWLSDRMNEIEEQRMRKRLPRI</sequence>
<comment type="similarity">
    <text evidence="1">Belongs to the NFX1 family.</text>
</comment>
<protein>
    <submittedName>
        <fullName evidence="12">NF-X1-type zinc finger protein NFXL2 isoform X1</fullName>
    </submittedName>
</protein>
<feature type="domain" description="PHD-type" evidence="9">
    <location>
        <begin position="100"/>
        <end position="155"/>
    </location>
</feature>
<keyword evidence="5" id="KW-0862">Zinc</keyword>
<dbReference type="Gramene" id="Aco021291.1.mrna1">
    <property type="protein sequence ID" value="Aco021291.1.mrna1"/>
    <property type="gene ID" value="Aco021291.1.path1"/>
</dbReference>
<dbReference type="SMART" id="SM00438">
    <property type="entry name" value="ZnF_NFX"/>
    <property type="match status" value="11"/>
</dbReference>
<evidence type="ECO:0000256" key="6">
    <source>
        <dbReference type="PROSITE-ProRule" id="PRU00175"/>
    </source>
</evidence>
<evidence type="ECO:0000256" key="1">
    <source>
        <dbReference type="ARBA" id="ARBA00007269"/>
    </source>
</evidence>
<feature type="compositionally biased region" description="Low complexity" evidence="7">
    <location>
        <begin position="1"/>
        <end position="13"/>
    </location>
</feature>
<evidence type="ECO:0000313" key="11">
    <source>
        <dbReference type="Proteomes" id="UP000515123"/>
    </source>
</evidence>
<evidence type="ECO:0000259" key="10">
    <source>
        <dbReference type="PROSITE" id="PS50089"/>
    </source>
</evidence>
<dbReference type="GO" id="GO:0005634">
    <property type="term" value="C:nucleus"/>
    <property type="evidence" value="ECO:0007669"/>
    <property type="project" value="InterPro"/>
</dbReference>
<dbReference type="CDD" id="cd06008">
    <property type="entry name" value="NF-X1-zinc-finger"/>
    <property type="match status" value="5"/>
</dbReference>
<dbReference type="PROSITE" id="PS50089">
    <property type="entry name" value="ZF_RING_2"/>
    <property type="match status" value="1"/>
</dbReference>
<evidence type="ECO:0000256" key="3">
    <source>
        <dbReference type="ARBA" id="ARBA00022737"/>
    </source>
</evidence>
<dbReference type="PANTHER" id="PTHR12360:SF1">
    <property type="entry name" value="NF-X1-TYPE ZINC FINGER PROTEIN NFXL1"/>
    <property type="match status" value="1"/>
</dbReference>
<evidence type="ECO:0000256" key="5">
    <source>
        <dbReference type="ARBA" id="ARBA00022833"/>
    </source>
</evidence>
<reference evidence="11" key="1">
    <citation type="journal article" date="2015" name="Nat. Genet.">
        <title>The pineapple genome and the evolution of CAM photosynthesis.</title>
        <authorList>
            <person name="Ming R."/>
            <person name="VanBuren R."/>
            <person name="Wai C.M."/>
            <person name="Tang H."/>
            <person name="Schatz M.C."/>
            <person name="Bowers J.E."/>
            <person name="Lyons E."/>
            <person name="Wang M.L."/>
            <person name="Chen J."/>
            <person name="Biggers E."/>
            <person name="Zhang J."/>
            <person name="Huang L."/>
            <person name="Zhang L."/>
            <person name="Miao W."/>
            <person name="Zhang J."/>
            <person name="Ye Z."/>
            <person name="Miao C."/>
            <person name="Lin Z."/>
            <person name="Wang H."/>
            <person name="Zhou H."/>
            <person name="Yim W.C."/>
            <person name="Priest H.D."/>
            <person name="Zheng C."/>
            <person name="Woodhouse M."/>
            <person name="Edger P.P."/>
            <person name="Guyot R."/>
            <person name="Guo H.B."/>
            <person name="Guo H."/>
            <person name="Zheng G."/>
            <person name="Singh R."/>
            <person name="Sharma A."/>
            <person name="Min X."/>
            <person name="Zheng Y."/>
            <person name="Lee H."/>
            <person name="Gurtowski J."/>
            <person name="Sedlazeck F.J."/>
            <person name="Harkess A."/>
            <person name="McKain M.R."/>
            <person name="Liao Z."/>
            <person name="Fang J."/>
            <person name="Liu J."/>
            <person name="Zhang X."/>
            <person name="Zhang Q."/>
            <person name="Hu W."/>
            <person name="Qin Y."/>
            <person name="Wang K."/>
            <person name="Chen L.Y."/>
            <person name="Shirley N."/>
            <person name="Lin Y.R."/>
            <person name="Liu L.Y."/>
            <person name="Hernandez A.G."/>
            <person name="Wright C.L."/>
            <person name="Bulone V."/>
            <person name="Tuskan G.A."/>
            <person name="Heath K."/>
            <person name="Zee F."/>
            <person name="Moore P.H."/>
            <person name="Sunkar R."/>
            <person name="Leebens-Mack J.H."/>
            <person name="Mockler T."/>
            <person name="Bennetzen J.L."/>
            <person name="Freeling M."/>
            <person name="Sankoff D."/>
            <person name="Paterson A.H."/>
            <person name="Zhu X."/>
            <person name="Yang X."/>
            <person name="Smith J.A."/>
            <person name="Cushman J.C."/>
            <person name="Paull R.E."/>
            <person name="Yu Q."/>
        </authorList>
    </citation>
    <scope>NUCLEOTIDE SEQUENCE [LARGE SCALE GENOMIC DNA]</scope>
    <source>
        <strain evidence="11">cv. F153</strain>
    </source>
</reference>
<dbReference type="GO" id="GO:0000977">
    <property type="term" value="F:RNA polymerase II transcription regulatory region sequence-specific DNA binding"/>
    <property type="evidence" value="ECO:0007669"/>
    <property type="project" value="TreeGrafter"/>
</dbReference>